<dbReference type="RefSeq" id="WP_367995367.1">
    <property type="nucleotide sequence ID" value="NZ_JBFPJR010000042.1"/>
</dbReference>
<proteinExistence type="predicted"/>
<accession>A0ABV3T2G2</accession>
<dbReference type="InterPro" id="IPR016031">
    <property type="entry name" value="Trp_RNA-bd_attenuator-like_dom"/>
</dbReference>
<keyword evidence="2" id="KW-1185">Reference proteome</keyword>
<name>A0ABV3T2G2_9ACTN</name>
<dbReference type="Proteomes" id="UP001556631">
    <property type="component" value="Unassembled WGS sequence"/>
</dbReference>
<dbReference type="InterPro" id="IPR036983">
    <property type="entry name" value="AIM24_sf"/>
</dbReference>
<dbReference type="PANTHER" id="PTHR38074">
    <property type="entry name" value="ALTERED INHERITANCE OF MITOCHONDRIA PROTEIN 24, MITOCHONDRIAL"/>
    <property type="match status" value="1"/>
</dbReference>
<gene>
    <name evidence="1" type="ORF">AB3X52_17420</name>
</gene>
<dbReference type="InterPro" id="IPR002838">
    <property type="entry name" value="AIM24"/>
</dbReference>
<evidence type="ECO:0000313" key="2">
    <source>
        <dbReference type="Proteomes" id="UP001556631"/>
    </source>
</evidence>
<dbReference type="PANTHER" id="PTHR38074:SF1">
    <property type="entry name" value="ALTERED INHERITANCE OF MITOCHONDRIA PROTEIN 24, MITOCHONDRIAL"/>
    <property type="match status" value="1"/>
</dbReference>
<evidence type="ECO:0000313" key="1">
    <source>
        <dbReference type="EMBL" id="MEX0429402.1"/>
    </source>
</evidence>
<dbReference type="Pfam" id="PF01987">
    <property type="entry name" value="AIM24"/>
    <property type="match status" value="1"/>
</dbReference>
<protein>
    <submittedName>
        <fullName evidence="1">AIM24 family protein</fullName>
    </submittedName>
</protein>
<reference evidence="1 2" key="1">
    <citation type="submission" date="2024-07" db="EMBL/GenBank/DDBJ databases">
        <authorList>
            <person name="Lee S."/>
            <person name="Kang M."/>
        </authorList>
    </citation>
    <scope>NUCLEOTIDE SEQUENCE [LARGE SCALE GENOMIC DNA]</scope>
    <source>
        <strain evidence="1 2">DS6</strain>
    </source>
</reference>
<dbReference type="SUPFAM" id="SSF51219">
    <property type="entry name" value="TRAP-like"/>
    <property type="match status" value="1"/>
</dbReference>
<comment type="caution">
    <text evidence="1">The sequence shown here is derived from an EMBL/GenBank/DDBJ whole genome shotgun (WGS) entry which is preliminary data.</text>
</comment>
<organism evidence="1 2">
    <name type="scientific">Nocardioides eburneus</name>
    <dbReference type="NCBI Taxonomy" id="3231482"/>
    <lineage>
        <taxon>Bacteria</taxon>
        <taxon>Bacillati</taxon>
        <taxon>Actinomycetota</taxon>
        <taxon>Actinomycetes</taxon>
        <taxon>Propionibacteriales</taxon>
        <taxon>Nocardioidaceae</taxon>
        <taxon>Nocardioides</taxon>
    </lineage>
</organism>
<sequence length="221" mass="22719">MSSMGTTGSFEQVNSKVVRVPVSPAQPVLARRGAMLGYSGQVTFRPVFGQGHGVGGVVGAAMSGESNPMMATEGEGSVLYGYRGLHVTVLQLDGSASLTCEADRLLVHSAHLQSSVEFIGQGGVRAAVRGAVTGQGLFTTRLHGTGPVALLSHGGTFAMPIDGETVGVDPQAYVGHVGALQVELSAKVGWRDAVGRGSGEAFQLHVSGHGTVYVQASEKKF</sequence>
<dbReference type="Gene3D" id="3.60.160.10">
    <property type="entry name" value="Mitochondrial biogenesis AIM24"/>
    <property type="match status" value="1"/>
</dbReference>
<dbReference type="EMBL" id="JBFPJR010000042">
    <property type="protein sequence ID" value="MEX0429402.1"/>
    <property type="molecule type" value="Genomic_DNA"/>
</dbReference>